<organism evidence="3 4">
    <name type="scientific">Metschnikowia aff. pulcherrima</name>
    <dbReference type="NCBI Taxonomy" id="2163413"/>
    <lineage>
        <taxon>Eukaryota</taxon>
        <taxon>Fungi</taxon>
        <taxon>Dikarya</taxon>
        <taxon>Ascomycota</taxon>
        <taxon>Saccharomycotina</taxon>
        <taxon>Pichiomycetes</taxon>
        <taxon>Metschnikowiaceae</taxon>
        <taxon>Metschnikowia</taxon>
    </lineage>
</organism>
<evidence type="ECO:0000256" key="1">
    <source>
        <dbReference type="SAM" id="MobiDB-lite"/>
    </source>
</evidence>
<name>A0A4P6XLD0_9ASCO</name>
<gene>
    <name evidence="3" type="primary">MPUL0A14040</name>
    <name evidence="3" type="ORF">METSCH_A14040</name>
</gene>
<dbReference type="AlphaFoldDB" id="A0A4P6XLD0"/>
<dbReference type="GO" id="GO:1990165">
    <property type="term" value="F:single-strand break-containing DNA binding"/>
    <property type="evidence" value="ECO:0007669"/>
    <property type="project" value="TreeGrafter"/>
</dbReference>
<evidence type="ECO:0000313" key="4">
    <source>
        <dbReference type="Proteomes" id="UP000292447"/>
    </source>
</evidence>
<feature type="domain" description="Aprataxin C2HE/C2H2/C2HC zinc finger" evidence="2">
    <location>
        <begin position="218"/>
        <end position="259"/>
    </location>
</feature>
<dbReference type="EMBL" id="CP034456">
    <property type="protein sequence ID" value="QBM86758.1"/>
    <property type="molecule type" value="Genomic_DNA"/>
</dbReference>
<evidence type="ECO:0000259" key="2">
    <source>
        <dbReference type="Pfam" id="PF16278"/>
    </source>
</evidence>
<dbReference type="SUPFAM" id="SSF54197">
    <property type="entry name" value="HIT-like"/>
    <property type="match status" value="1"/>
</dbReference>
<proteinExistence type="predicted"/>
<keyword evidence="4" id="KW-1185">Reference proteome</keyword>
<protein>
    <submittedName>
        <fullName evidence="3">Aprataxin</fullName>
    </submittedName>
</protein>
<dbReference type="InterPro" id="IPR032566">
    <property type="entry name" value="Znf-C2HE"/>
</dbReference>
<dbReference type="STRING" id="2163413.A0A4P6XLD0"/>
<dbReference type="Gene3D" id="3.30.428.10">
    <property type="entry name" value="HIT-like"/>
    <property type="match status" value="1"/>
</dbReference>
<dbReference type="GO" id="GO:0005634">
    <property type="term" value="C:nucleus"/>
    <property type="evidence" value="ECO:0007669"/>
    <property type="project" value="TreeGrafter"/>
</dbReference>
<dbReference type="GO" id="GO:0003725">
    <property type="term" value="F:double-stranded RNA binding"/>
    <property type="evidence" value="ECO:0007669"/>
    <property type="project" value="TreeGrafter"/>
</dbReference>
<dbReference type="GO" id="GO:0033699">
    <property type="term" value="F:DNA 5'-adenosine monophosphate hydrolase activity"/>
    <property type="evidence" value="ECO:0007669"/>
    <property type="project" value="TreeGrafter"/>
</dbReference>
<feature type="compositionally biased region" description="Low complexity" evidence="1">
    <location>
        <begin position="176"/>
        <end position="189"/>
    </location>
</feature>
<dbReference type="GO" id="GO:0000012">
    <property type="term" value="P:single strand break repair"/>
    <property type="evidence" value="ECO:0007669"/>
    <property type="project" value="TreeGrafter"/>
</dbReference>
<reference evidence="4" key="1">
    <citation type="submission" date="2019-03" db="EMBL/GenBank/DDBJ databases">
        <title>Snf2 controls pulcherriminic acid biosynthesis and connects pigmentation and antifungal activity of the yeast Metschnikowia pulcherrima.</title>
        <authorList>
            <person name="Gore-Lloyd D."/>
            <person name="Sumann I."/>
            <person name="Brachmann A.O."/>
            <person name="Schneeberger K."/>
            <person name="Ortiz-Merino R.A."/>
            <person name="Moreno-Beltran M."/>
            <person name="Schlaefli M."/>
            <person name="Kirner P."/>
            <person name="Santos Kron A."/>
            <person name="Wolfe K.H."/>
            <person name="Piel J."/>
            <person name="Ahrens C.H."/>
            <person name="Henk D."/>
            <person name="Freimoser F.M."/>
        </authorList>
    </citation>
    <scope>NUCLEOTIDE SEQUENCE [LARGE SCALE GENOMIC DNA]</scope>
    <source>
        <strain evidence="4">APC 1.2</strain>
    </source>
</reference>
<feature type="region of interest" description="Disordered" evidence="1">
    <location>
        <begin position="176"/>
        <end position="195"/>
    </location>
</feature>
<dbReference type="PANTHER" id="PTHR12486:SF4">
    <property type="entry name" value="APRATAXIN"/>
    <property type="match status" value="1"/>
</dbReference>
<dbReference type="PANTHER" id="PTHR12486">
    <property type="entry name" value="APRATAXIN-RELATED"/>
    <property type="match status" value="1"/>
</dbReference>
<accession>A0A4P6XLD0</accession>
<dbReference type="InterPro" id="IPR036265">
    <property type="entry name" value="HIT-like_sf"/>
</dbReference>
<dbReference type="GO" id="GO:0003697">
    <property type="term" value="F:single-stranded DNA binding"/>
    <property type="evidence" value="ECO:0007669"/>
    <property type="project" value="TreeGrafter"/>
</dbReference>
<dbReference type="Pfam" id="PF16278">
    <property type="entry name" value="zf-C2HE"/>
    <property type="match status" value="1"/>
</dbReference>
<evidence type="ECO:0000313" key="3">
    <source>
        <dbReference type="EMBL" id="QBM86758.1"/>
    </source>
</evidence>
<dbReference type="GO" id="GO:0030983">
    <property type="term" value="F:mismatched DNA binding"/>
    <property type="evidence" value="ECO:0007669"/>
    <property type="project" value="TreeGrafter"/>
</dbReference>
<dbReference type="Pfam" id="PF11969">
    <property type="entry name" value="DcpS_C"/>
    <property type="match status" value="1"/>
</dbReference>
<sequence>MDAKGHPTRISTRILKRYRAMSFRHALQAYIDNPEHPLVVAYTAEFVTIRDAYPKAVRHFLVLPCDPSVTHVHPLQALKDPILHGKVSKVVDQAKDTIVDELVTEGLIENDELKKAHYKNTFIRAGVHSAPSLANLHIHVITQDFYLPSMKNKRHYNSFTTLFFVELQTLGQCGASASSSDSNSDTGSDNSDDGFHISNSGKLAFRKMTVALRRVPAIPHSSSRSHQTLTNAPLICTYCGSLYGNQFLALKKHLASEFSARFGTHAG</sequence>
<dbReference type="Proteomes" id="UP000292447">
    <property type="component" value="Chromosome I"/>
</dbReference>